<protein>
    <submittedName>
        <fullName evidence="2">Uncharacterized protein</fullName>
    </submittedName>
</protein>
<organism evidence="2">
    <name type="scientific">viral metagenome</name>
    <dbReference type="NCBI Taxonomy" id="1070528"/>
    <lineage>
        <taxon>unclassified sequences</taxon>
        <taxon>metagenomes</taxon>
        <taxon>organismal metagenomes</taxon>
    </lineage>
</organism>
<dbReference type="EMBL" id="MN740937">
    <property type="protein sequence ID" value="QHU18759.1"/>
    <property type="molecule type" value="Genomic_DNA"/>
</dbReference>
<proteinExistence type="predicted"/>
<sequence length="126" mass="14710">MLNNIQTRFLLFIFGCIGSRLALTVVSAYATGWFLMFLGFVALIPVIGWFYIIFIGERDTGVEVLGDKIWWKNLRPVHMLLWFCFAWMAIHRNPMSWIVLLIDTLFGLSAFLVYHGSQGNFRELWK</sequence>
<dbReference type="AlphaFoldDB" id="A0A6C0KMB7"/>
<reference evidence="2" key="1">
    <citation type="journal article" date="2020" name="Nature">
        <title>Giant virus diversity and host interactions through global metagenomics.</title>
        <authorList>
            <person name="Schulz F."/>
            <person name="Roux S."/>
            <person name="Paez-Espino D."/>
            <person name="Jungbluth S."/>
            <person name="Walsh D.A."/>
            <person name="Denef V.J."/>
            <person name="McMahon K.D."/>
            <person name="Konstantinidis K.T."/>
            <person name="Eloe-Fadrosh E.A."/>
            <person name="Kyrpides N.C."/>
            <person name="Woyke T."/>
        </authorList>
    </citation>
    <scope>NUCLEOTIDE SEQUENCE</scope>
    <source>
        <strain evidence="2">GVMAG-S-3300013006-158</strain>
    </source>
</reference>
<accession>A0A6C0KMB7</accession>
<evidence type="ECO:0000313" key="2">
    <source>
        <dbReference type="EMBL" id="QHU18759.1"/>
    </source>
</evidence>
<feature type="transmembrane region" description="Helical" evidence="1">
    <location>
        <begin position="32"/>
        <end position="54"/>
    </location>
</feature>
<keyword evidence="1" id="KW-0472">Membrane</keyword>
<feature type="transmembrane region" description="Helical" evidence="1">
    <location>
        <begin position="96"/>
        <end position="114"/>
    </location>
</feature>
<feature type="transmembrane region" description="Helical" evidence="1">
    <location>
        <begin position="74"/>
        <end position="90"/>
    </location>
</feature>
<evidence type="ECO:0000256" key="1">
    <source>
        <dbReference type="SAM" id="Phobius"/>
    </source>
</evidence>
<name>A0A6C0KMB7_9ZZZZ</name>
<keyword evidence="1" id="KW-0812">Transmembrane</keyword>
<keyword evidence="1" id="KW-1133">Transmembrane helix</keyword>